<evidence type="ECO:0000256" key="1">
    <source>
        <dbReference type="SAM" id="MobiDB-lite"/>
    </source>
</evidence>
<feature type="region of interest" description="Disordered" evidence="1">
    <location>
        <begin position="1"/>
        <end position="20"/>
    </location>
</feature>
<sequence length="80" mass="8969">MTDADTMPATVTHSALPPPTTCNDFPNRLFPVLPRMCWLLCRASQECPVPSLQPHRGRNAFAPFRRCDPRRDRCGATSKS</sequence>
<accession>A0A0F7L395</accession>
<dbReference type="EMBL" id="KR029577">
    <property type="protein sequence ID" value="AKH45912.1"/>
    <property type="molecule type" value="Genomic_DNA"/>
</dbReference>
<evidence type="ECO:0000313" key="2">
    <source>
        <dbReference type="EMBL" id="AKH45912.1"/>
    </source>
</evidence>
<protein>
    <submittedName>
        <fullName evidence="2">Uncharacterized protein</fullName>
    </submittedName>
</protein>
<proteinExistence type="predicted"/>
<reference evidence="2" key="1">
    <citation type="journal article" date="2015" name="Front. Microbiol.">
        <title>Combining genomic sequencing methods to explore viral diversity and reveal potential virus-host interactions.</title>
        <authorList>
            <person name="Chow C.E."/>
            <person name="Winget D.M."/>
            <person name="White R.A.III."/>
            <person name="Hallam S.J."/>
            <person name="Suttle C.A."/>
        </authorList>
    </citation>
    <scope>NUCLEOTIDE SEQUENCE</scope>
    <source>
        <strain evidence="2">Anoxic3_1</strain>
    </source>
</reference>
<reference evidence="2" key="2">
    <citation type="submission" date="2015-03" db="EMBL/GenBank/DDBJ databases">
        <authorList>
            <person name="Chow C.-E.T."/>
            <person name="Winget D.M."/>
            <person name="White R.A.III."/>
            <person name="Hallam S.J."/>
            <person name="Suttle C.A."/>
        </authorList>
    </citation>
    <scope>NUCLEOTIDE SEQUENCE</scope>
    <source>
        <strain evidence="2">Anoxic3_1</strain>
    </source>
</reference>
<organism evidence="2">
    <name type="scientific">uncultured marine virus</name>
    <dbReference type="NCBI Taxonomy" id="186617"/>
    <lineage>
        <taxon>Viruses</taxon>
        <taxon>environmental samples</taxon>
    </lineage>
</organism>
<name>A0A0F7L395_9VIRU</name>